<dbReference type="PIRSF" id="PIRSF016719">
    <property type="entry name" value="UCP016719"/>
    <property type="match status" value="1"/>
</dbReference>
<sequence length="399" mass="44683">MVKPITCFVLILLLAACSPQPLQPDTQEEKSAELVLGVDQTERFLPLLAGKRVGLVVNQTSMHQQQHLVDYLISQQVTVQRIFAPEHGFRGDHDAGAHVKAGIDTATGVEIYSIYGSSRKPSEAAMHDLDVVLFDIQDVGARFYTYISSMHYVMEAASERGIPFIVLDRPNPNGEFVDGPLLDEAFRSFVGMHRIPLLHGMTVAELAQMILAEGWLDTSSSLELHVVPMLNYERTMRYELPVRPSPNLPNYQSIRAYASLCFFEATPVSEGRGTDFPFQVIGHPTLYVSDTEPAFSFTPRSIPGAASNPKFKDQTVYGQDLRHAPVEGLQLSYLINWYRVFAEAGETFFTSEGFMDRLAGTNTLRLAIEQGQSEEEIKASWQADLAEFKQRRTPYLLYP</sequence>
<proteinExistence type="predicted"/>
<dbReference type="Gene3D" id="3.90.1150.140">
    <property type="match status" value="1"/>
</dbReference>
<feature type="signal peptide" evidence="1">
    <location>
        <begin position="1"/>
        <end position="24"/>
    </location>
</feature>
<evidence type="ECO:0000259" key="2">
    <source>
        <dbReference type="Pfam" id="PF07075"/>
    </source>
</evidence>
<keyword evidence="5" id="KW-1185">Reference proteome</keyword>
<feature type="domain" description="Peptidoglycan beta-N-acetylmuramidase NamZ N-terminal" evidence="2">
    <location>
        <begin position="53"/>
        <end position="251"/>
    </location>
</feature>
<dbReference type="PANTHER" id="PTHR42915">
    <property type="entry name" value="HYPOTHETICAL 460 KDA PROTEIN IN FEUA-SIGW INTERGENIC REGION [PRECURSOR]"/>
    <property type="match status" value="1"/>
</dbReference>
<evidence type="ECO:0000259" key="3">
    <source>
        <dbReference type="Pfam" id="PF20732"/>
    </source>
</evidence>
<feature type="domain" description="Peptidoglycan beta-N-acetylmuramidase NamZ C-terminal" evidence="3">
    <location>
        <begin position="256"/>
        <end position="398"/>
    </location>
</feature>
<accession>A0ABT9GZM8</accession>
<dbReference type="InterPro" id="IPR048503">
    <property type="entry name" value="NamZ_C"/>
</dbReference>
<dbReference type="PROSITE" id="PS51257">
    <property type="entry name" value="PROKAR_LIPOPROTEIN"/>
    <property type="match status" value="1"/>
</dbReference>
<protein>
    <submittedName>
        <fullName evidence="4">DUF1343 domain-containing protein</fullName>
    </submittedName>
</protein>
<dbReference type="InterPro" id="IPR048502">
    <property type="entry name" value="NamZ_N"/>
</dbReference>
<evidence type="ECO:0000313" key="5">
    <source>
        <dbReference type="Proteomes" id="UP001231616"/>
    </source>
</evidence>
<evidence type="ECO:0000256" key="1">
    <source>
        <dbReference type="SAM" id="SignalP"/>
    </source>
</evidence>
<keyword evidence="1" id="KW-0732">Signal</keyword>
<comment type="caution">
    <text evidence="4">The sequence shown here is derived from an EMBL/GenBank/DDBJ whole genome shotgun (WGS) entry which is preliminary data.</text>
</comment>
<dbReference type="Proteomes" id="UP001231616">
    <property type="component" value="Unassembled WGS sequence"/>
</dbReference>
<dbReference type="PANTHER" id="PTHR42915:SF1">
    <property type="entry name" value="PEPTIDOGLYCAN BETA-N-ACETYLMURAMIDASE NAMZ"/>
    <property type="match status" value="1"/>
</dbReference>
<dbReference type="EMBL" id="JAUZVZ010000010">
    <property type="protein sequence ID" value="MDP4536319.1"/>
    <property type="molecule type" value="Genomic_DNA"/>
</dbReference>
<dbReference type="Gene3D" id="3.40.50.12170">
    <property type="entry name" value="Uncharacterised protein PF07075, DUF1343"/>
    <property type="match status" value="1"/>
</dbReference>
<dbReference type="RefSeq" id="WP_305893583.1">
    <property type="nucleotide sequence ID" value="NZ_JAUZVZ010000010.1"/>
</dbReference>
<organism evidence="4 5">
    <name type="scientific">Alkalimonas collagenimarina</name>
    <dbReference type="NCBI Taxonomy" id="400390"/>
    <lineage>
        <taxon>Bacteria</taxon>
        <taxon>Pseudomonadati</taxon>
        <taxon>Pseudomonadota</taxon>
        <taxon>Gammaproteobacteria</taxon>
        <taxon>Alkalimonas</taxon>
    </lineage>
</organism>
<dbReference type="InterPro" id="IPR008302">
    <property type="entry name" value="NamZ"/>
</dbReference>
<dbReference type="Pfam" id="PF20732">
    <property type="entry name" value="NamZ_C"/>
    <property type="match status" value="1"/>
</dbReference>
<name>A0ABT9GZM8_9GAMM</name>
<feature type="chain" id="PRO_5046670093" evidence="1">
    <location>
        <begin position="25"/>
        <end position="399"/>
    </location>
</feature>
<gene>
    <name evidence="4" type="ORF">Q3O60_08970</name>
</gene>
<dbReference type="Pfam" id="PF07075">
    <property type="entry name" value="NamZ_N"/>
    <property type="match status" value="1"/>
</dbReference>
<evidence type="ECO:0000313" key="4">
    <source>
        <dbReference type="EMBL" id="MDP4536319.1"/>
    </source>
</evidence>
<reference evidence="4 5" key="1">
    <citation type="submission" date="2023-08" db="EMBL/GenBank/DDBJ databases">
        <authorList>
            <person name="Joshi A."/>
            <person name="Thite S."/>
        </authorList>
    </citation>
    <scope>NUCLEOTIDE SEQUENCE [LARGE SCALE GENOMIC DNA]</scope>
    <source>
        <strain evidence="4 5">AC40</strain>
    </source>
</reference>